<dbReference type="RefSeq" id="WP_202095615.1">
    <property type="nucleotide sequence ID" value="NZ_CP061035.1"/>
</dbReference>
<feature type="compositionally biased region" description="Basic residues" evidence="1">
    <location>
        <begin position="126"/>
        <end position="141"/>
    </location>
</feature>
<organism evidence="2 3">
    <name type="scientific">Sphingomonas aliaeris</name>
    <dbReference type="NCBI Taxonomy" id="2759526"/>
    <lineage>
        <taxon>Bacteria</taxon>
        <taxon>Pseudomonadati</taxon>
        <taxon>Pseudomonadota</taxon>
        <taxon>Alphaproteobacteria</taxon>
        <taxon>Sphingomonadales</taxon>
        <taxon>Sphingomonadaceae</taxon>
        <taxon>Sphingomonas</taxon>
    </lineage>
</organism>
<dbReference type="AlphaFoldDB" id="A0A974NXC9"/>
<gene>
    <name evidence="2" type="ORF">H5J25_08340</name>
</gene>
<dbReference type="Proteomes" id="UP000595894">
    <property type="component" value="Chromosome"/>
</dbReference>
<evidence type="ECO:0000256" key="1">
    <source>
        <dbReference type="SAM" id="MobiDB-lite"/>
    </source>
</evidence>
<evidence type="ECO:0000313" key="2">
    <source>
        <dbReference type="EMBL" id="QQV78603.1"/>
    </source>
</evidence>
<proteinExistence type="predicted"/>
<sequence length="141" mass="16355">MLFSDRRVPGNRSSRRFTRIVVENALSVSPSATSNVAFSPAEKTDTRSDARNTDEILDAGATKPRPTERQREIADRNLLSACSHIRQRIPVAQRQQARSAYGRFQPRRFLPDHRDGQRRQPVIRLVRIRRPPQHKRKYSQD</sequence>
<keyword evidence="3" id="KW-1185">Reference proteome</keyword>
<protein>
    <submittedName>
        <fullName evidence="2">Uncharacterized protein</fullName>
    </submittedName>
</protein>
<name>A0A974NXC9_9SPHN</name>
<feature type="region of interest" description="Disordered" evidence="1">
    <location>
        <begin position="31"/>
        <end position="70"/>
    </location>
</feature>
<dbReference type="KEGG" id="sari:H5J25_08340"/>
<accession>A0A974NXC9</accession>
<dbReference type="EMBL" id="CP061035">
    <property type="protein sequence ID" value="QQV78603.1"/>
    <property type="molecule type" value="Genomic_DNA"/>
</dbReference>
<feature type="compositionally biased region" description="Basic and acidic residues" evidence="1">
    <location>
        <begin position="42"/>
        <end position="54"/>
    </location>
</feature>
<reference evidence="3" key="1">
    <citation type="submission" date="2020-09" db="EMBL/GenBank/DDBJ databases">
        <title>Sphingomonas sp., a new species isolated from pork steak.</title>
        <authorList>
            <person name="Heidler von Heilborn D."/>
        </authorList>
    </citation>
    <scope>NUCLEOTIDE SEQUENCE [LARGE SCALE GENOMIC DNA]</scope>
</reference>
<evidence type="ECO:0000313" key="3">
    <source>
        <dbReference type="Proteomes" id="UP000595894"/>
    </source>
</evidence>
<feature type="compositionally biased region" description="Basic and acidic residues" evidence="1">
    <location>
        <begin position="109"/>
        <end position="118"/>
    </location>
</feature>
<feature type="region of interest" description="Disordered" evidence="1">
    <location>
        <begin position="90"/>
        <end position="141"/>
    </location>
</feature>